<dbReference type="PANTHER" id="PTHR24251">
    <property type="entry name" value="OVOCHYMASE-RELATED"/>
    <property type="match status" value="1"/>
</dbReference>
<protein>
    <recommendedName>
        <fullName evidence="5">CUB domain-containing protein</fullName>
    </recommendedName>
</protein>
<dbReference type="OMA" id="QQNVQEY"/>
<dbReference type="SMART" id="SM00042">
    <property type="entry name" value="CUB"/>
    <property type="match status" value="3"/>
</dbReference>
<dbReference type="STRING" id="7757.ENSPMAP00000007989"/>
<dbReference type="FunFam" id="2.60.120.290:FF:000005">
    <property type="entry name" value="Procollagen C-endopeptidase enhancer 1"/>
    <property type="match status" value="3"/>
</dbReference>
<keyword evidence="2" id="KW-1015">Disulfide bond</keyword>
<feature type="domain" description="CUB" evidence="5">
    <location>
        <begin position="6"/>
        <end position="134"/>
    </location>
</feature>
<dbReference type="Gene3D" id="2.60.120.290">
    <property type="entry name" value="Spermadhesin, CUB domain"/>
    <property type="match status" value="3"/>
</dbReference>
<dbReference type="SUPFAM" id="SSF49854">
    <property type="entry name" value="Spermadhesin, CUB domain"/>
    <property type="match status" value="3"/>
</dbReference>
<reference evidence="6" key="2">
    <citation type="submission" date="2025-09" db="UniProtKB">
        <authorList>
            <consortium name="Ensembl"/>
        </authorList>
    </citation>
    <scope>IDENTIFICATION</scope>
</reference>
<dbReference type="Ensembl" id="ENSPMAT00000008025.1">
    <property type="protein sequence ID" value="ENSPMAP00000007989.1"/>
    <property type="gene ID" value="ENSPMAG00000007257.1"/>
</dbReference>
<proteinExistence type="predicted"/>
<dbReference type="CDD" id="cd00041">
    <property type="entry name" value="CUB"/>
    <property type="match status" value="3"/>
</dbReference>
<accession>S4RS02</accession>
<reference evidence="6" key="1">
    <citation type="submission" date="2025-08" db="UniProtKB">
        <authorList>
            <consortium name="Ensembl"/>
        </authorList>
    </citation>
    <scope>IDENTIFICATION</scope>
</reference>
<dbReference type="Pfam" id="PF00431">
    <property type="entry name" value="CUB"/>
    <property type="match status" value="3"/>
</dbReference>
<organism evidence="6">
    <name type="scientific">Petromyzon marinus</name>
    <name type="common">Sea lamprey</name>
    <dbReference type="NCBI Taxonomy" id="7757"/>
    <lineage>
        <taxon>Eukaryota</taxon>
        <taxon>Metazoa</taxon>
        <taxon>Chordata</taxon>
        <taxon>Craniata</taxon>
        <taxon>Vertebrata</taxon>
        <taxon>Cyclostomata</taxon>
        <taxon>Hyperoartia</taxon>
        <taxon>Petromyzontiformes</taxon>
        <taxon>Petromyzontidae</taxon>
        <taxon>Petromyzon</taxon>
    </lineage>
</organism>
<comment type="caution">
    <text evidence="3">Lacks conserved residue(s) required for the propagation of feature annotation.</text>
</comment>
<dbReference type="GeneTree" id="ENSGT00940000158291"/>
<feature type="domain" description="CUB" evidence="5">
    <location>
        <begin position="136"/>
        <end position="250"/>
    </location>
</feature>
<keyword evidence="4" id="KW-0472">Membrane</keyword>
<evidence type="ECO:0000256" key="2">
    <source>
        <dbReference type="ARBA" id="ARBA00023157"/>
    </source>
</evidence>
<dbReference type="InterPro" id="IPR035914">
    <property type="entry name" value="Sperma_CUB_dom_sf"/>
</dbReference>
<evidence type="ECO:0000256" key="1">
    <source>
        <dbReference type="ARBA" id="ARBA00022737"/>
    </source>
</evidence>
<evidence type="ECO:0000256" key="4">
    <source>
        <dbReference type="SAM" id="Phobius"/>
    </source>
</evidence>
<dbReference type="PROSITE" id="PS01180">
    <property type="entry name" value="CUB"/>
    <property type="match status" value="3"/>
</dbReference>
<name>S4RS02_PETMA</name>
<evidence type="ECO:0000313" key="6">
    <source>
        <dbReference type="Ensembl" id="ENSPMAP00000007989.1"/>
    </source>
</evidence>
<keyword evidence="4" id="KW-0812">Transmembrane</keyword>
<sequence length="532" mass="57516">RRAVKCGGVLSSRAGHVRSPRHPAPYPALADCLWLLVAPAGARLTLAFSAFSLEPHPACAYDALTLWDGQPGTAGALRGRYCGERGRNGSEEAPRPPGVIPPAALISSGHVVGLQFHSDKHVSRSGFLIAFDTEDCGGPLSGPSGSFASPAYPSHYPNGADCVWALGHSAASVTALAFRDLLLEEGEGCGFDYVAVYAGGEEAGGDGSERCFNGTDLPTFVSPPGRRLLVVFHSDYNIGARGFLAEYHTDECQRTLTALQGDVHSPRYPGPYPGGVRCRWLLAVPPPLRLRLSFRDFHLEESDERGHCGYDQVALFDGETENENSSLGRFCGSRMPPATTSTSSKLLITMHTDSSEALRGFSLSYTAVVPMTVACGESGFRATLPTELPAGVRLLSARLRDPACSSAPSGSTLRIEANYSACRTKEATLRNKRFIIRSTFIFFYDLDYKNDIYYLQYFPLRFRSCHHRISFAAPLRCDGQTRRPPNRAAQQRAAAPTLDGVRSDDTSGVLFITICVLACVLMFAAAIAFFIL</sequence>
<keyword evidence="4" id="KW-1133">Transmembrane helix</keyword>
<dbReference type="InterPro" id="IPR000859">
    <property type="entry name" value="CUB_dom"/>
</dbReference>
<keyword evidence="1" id="KW-0677">Repeat</keyword>
<evidence type="ECO:0000256" key="3">
    <source>
        <dbReference type="PROSITE-ProRule" id="PRU00059"/>
    </source>
</evidence>
<dbReference type="HOGENOM" id="CLU_559678_0_0_1"/>
<dbReference type="AlphaFoldDB" id="S4RS02"/>
<evidence type="ECO:0000259" key="5">
    <source>
        <dbReference type="PROSITE" id="PS01180"/>
    </source>
</evidence>
<feature type="transmembrane region" description="Helical" evidence="4">
    <location>
        <begin position="509"/>
        <end position="531"/>
    </location>
</feature>
<feature type="domain" description="CUB" evidence="5">
    <location>
        <begin position="252"/>
        <end position="368"/>
    </location>
</feature>